<dbReference type="Pfam" id="PF05960">
    <property type="entry name" value="DUF885"/>
    <property type="match status" value="1"/>
</dbReference>
<reference evidence="3" key="1">
    <citation type="submission" date="2017-09" db="EMBL/GenBank/DDBJ databases">
        <title>Brachybacterium sp. VM2412.</title>
        <authorList>
            <person name="Tak E.J."/>
            <person name="Bae J.-W."/>
        </authorList>
    </citation>
    <scope>NUCLEOTIDE SEQUENCE [LARGE SCALE GENOMIC DNA]</scope>
    <source>
        <strain evidence="3">VM2412</strain>
    </source>
</reference>
<dbReference type="EMBL" id="CP023563">
    <property type="protein sequence ID" value="ATG51540.1"/>
    <property type="molecule type" value="Genomic_DNA"/>
</dbReference>
<gene>
    <name evidence="2" type="ORF">CFK38_08375</name>
</gene>
<dbReference type="Proteomes" id="UP000218165">
    <property type="component" value="Chromosome"/>
</dbReference>
<feature type="region of interest" description="Disordered" evidence="1">
    <location>
        <begin position="1"/>
        <end position="20"/>
    </location>
</feature>
<evidence type="ECO:0000313" key="3">
    <source>
        <dbReference type="Proteomes" id="UP000218165"/>
    </source>
</evidence>
<dbReference type="PANTHER" id="PTHR33361">
    <property type="entry name" value="GLR0591 PROTEIN"/>
    <property type="match status" value="1"/>
</dbReference>
<name>A0A291GN94_9MICO</name>
<organism evidence="2 3">
    <name type="scientific">Brachybacterium vulturis</name>
    <dbReference type="NCBI Taxonomy" id="2017484"/>
    <lineage>
        <taxon>Bacteria</taxon>
        <taxon>Bacillati</taxon>
        <taxon>Actinomycetota</taxon>
        <taxon>Actinomycetes</taxon>
        <taxon>Micrococcales</taxon>
        <taxon>Dermabacteraceae</taxon>
        <taxon>Brachybacterium</taxon>
    </lineage>
</organism>
<sequence length="570" mass="62151">MPETPPAPSAAPGPASAPRPATALDTLADQYVDLSARLDPFLATALGLPGHDAEVTDYSPAAVAERTAAARTLLARAAEVPDQDAVDAVTRAALTERLGLEIERAEQRLDIAAVNNLASPLQSRDALDQMPTDTAEDWQVIAERMLGLPRSLSTWAESLQEAAEHGVLSARRQLRLGAEQARGFAAEDGFFTAFARDAVGDGPQRERVAQAARTAAQGYLDLADQLERLAPRAPERDAVGRDAYALASRTFLGSTIDIDETYAWGIEELRSVVAEQEEVAARINRRAGNGGGSSVDAAKRALNADPSRVLHGTEELRTWMQDLSDRAIDDLAGTHFDIPEPLRHLECRIARTGSGGIYYTGPSEDLTRPGRMWWDVPSGTTEFHTWLETTTVCHEGVPGHHLQVGTQTLQASTLNRWRAMMCWVSGHGEGWALYAERLMDQLGYLGDDGDRLGMLDAQRLRAGRVVLDIGLHCELPMPEGLAGSAGGAWSVEKAWDFMSAHWGVTEAEQRFELHRYLGWPGQAPSYKIGQRVWEQLRQDAESAGTPVRDFHRRALELGGLPLSVLEEALR</sequence>
<keyword evidence="3" id="KW-1185">Reference proteome</keyword>
<evidence type="ECO:0000313" key="2">
    <source>
        <dbReference type="EMBL" id="ATG51540.1"/>
    </source>
</evidence>
<dbReference type="RefSeq" id="WP_096802665.1">
    <property type="nucleotide sequence ID" value="NZ_CP023563.1"/>
</dbReference>
<proteinExistence type="predicted"/>
<dbReference type="AlphaFoldDB" id="A0A291GN94"/>
<accession>A0A291GN94</accession>
<dbReference type="InterPro" id="IPR010281">
    <property type="entry name" value="DUF885"/>
</dbReference>
<dbReference type="OrthoDB" id="9760040at2"/>
<feature type="compositionally biased region" description="Pro residues" evidence="1">
    <location>
        <begin position="1"/>
        <end position="17"/>
    </location>
</feature>
<dbReference type="KEGG" id="brz:CFK38_08375"/>
<protein>
    <submittedName>
        <fullName evidence="2">DUF885 domain-containing protein</fullName>
    </submittedName>
</protein>
<dbReference type="PANTHER" id="PTHR33361:SF2">
    <property type="entry name" value="DUF885 DOMAIN-CONTAINING PROTEIN"/>
    <property type="match status" value="1"/>
</dbReference>
<evidence type="ECO:0000256" key="1">
    <source>
        <dbReference type="SAM" id="MobiDB-lite"/>
    </source>
</evidence>